<sequence>MAEIEIPGDGAVPAGTYTVELANDGVHYRPLEEDVTLTIVPAGSDPLGLGVAWSYAFDWGTQLDATAYGADGSDGLDDTAAIQATIDAVDALGGGTVYLPEGNYRISRLELPEEIVLLGDGQEETVLTYVPLATATTAELESWTVIRSVSNDGGQGLARLTLTMDDAASDLPLPNQFLWLGNGWNPDYSSQQTAERIFLKEFALDYRMEEGPWSRSGTPGYIAIEALAHVLIADSEFRGFAPGPTSSYIYNYAQLLDNEFDTTAGNTYVTGSYITVIGNEITRSLPSVDEGKQGIFVRGPAYVAGNSIANTGSESANDGEIVSAENFRGGLKMMGTVAAAGADSVTVAPKRDNGGAILGANGLTAWTLERRAWGEWHIVIVDGRGMGQYRALTAYLGDETYQVAQPWDILPDATSKFAIVLANKMVTMTDNVGLNNGNTFQLYGDSIDAVMAGNAQTDSEGFYAHSIYLERPERSDSRFSLAYFTRIEDNTVTGVSWRSNVGTISIHALNETHDPFAYLIYGADIRDNELTGISDSSRLRDRNYYNGIAVGSLHNAVKPTRPAVKAVVIADNAIADTDRGITIGAPGPQYDSNTGYMTSRHDSAVTGVVVEDNTFDNVDLEIDNSYGSSNVTILP</sequence>
<dbReference type="InterPro" id="IPR024535">
    <property type="entry name" value="RHGA/B-epi-like_pectate_lyase"/>
</dbReference>
<dbReference type="InterPro" id="IPR011050">
    <property type="entry name" value="Pectin_lyase_fold/virulence"/>
</dbReference>
<evidence type="ECO:0000313" key="3">
    <source>
        <dbReference type="Proteomes" id="UP000621560"/>
    </source>
</evidence>
<protein>
    <recommendedName>
        <fullName evidence="1">Rhamnogalacturonase A/B/Epimerase-like pectate lyase domain-containing protein</fullName>
    </recommendedName>
</protein>
<feature type="domain" description="Rhamnogalacturonase A/B/Epimerase-like pectate lyase" evidence="1">
    <location>
        <begin position="66"/>
        <end position="130"/>
    </location>
</feature>
<dbReference type="Proteomes" id="UP000621560">
    <property type="component" value="Unassembled WGS sequence"/>
</dbReference>
<name>A0A927BUU5_9BACL</name>
<evidence type="ECO:0000259" key="1">
    <source>
        <dbReference type="Pfam" id="PF12708"/>
    </source>
</evidence>
<dbReference type="Pfam" id="PF12708">
    <property type="entry name" value="Pect-lyase_RHGA_epim"/>
    <property type="match status" value="1"/>
</dbReference>
<gene>
    <name evidence="2" type="ORF">IDH44_18750</name>
</gene>
<keyword evidence="3" id="KW-1185">Reference proteome</keyword>
<dbReference type="AlphaFoldDB" id="A0A927BUU5"/>
<dbReference type="InterPro" id="IPR012334">
    <property type="entry name" value="Pectin_lyas_fold"/>
</dbReference>
<comment type="caution">
    <text evidence="2">The sequence shown here is derived from an EMBL/GenBank/DDBJ whole genome shotgun (WGS) entry which is preliminary data.</text>
</comment>
<reference evidence="2" key="1">
    <citation type="submission" date="2020-09" db="EMBL/GenBank/DDBJ databases">
        <title>A novel bacterium of genus Paenibacillus, isolated from South China Sea.</title>
        <authorList>
            <person name="Huang H."/>
            <person name="Mo K."/>
            <person name="Hu Y."/>
        </authorList>
    </citation>
    <scope>NUCLEOTIDE SEQUENCE</scope>
    <source>
        <strain evidence="2">IB182496</strain>
    </source>
</reference>
<proteinExistence type="predicted"/>
<organism evidence="2 3">
    <name type="scientific">Paenibacillus sabuli</name>
    <dbReference type="NCBI Taxonomy" id="2772509"/>
    <lineage>
        <taxon>Bacteria</taxon>
        <taxon>Bacillati</taxon>
        <taxon>Bacillota</taxon>
        <taxon>Bacilli</taxon>
        <taxon>Bacillales</taxon>
        <taxon>Paenibacillaceae</taxon>
        <taxon>Paenibacillus</taxon>
    </lineage>
</organism>
<evidence type="ECO:0000313" key="2">
    <source>
        <dbReference type="EMBL" id="MBD2847243.1"/>
    </source>
</evidence>
<accession>A0A927BUU5</accession>
<dbReference type="SUPFAM" id="SSF51126">
    <property type="entry name" value="Pectin lyase-like"/>
    <property type="match status" value="1"/>
</dbReference>
<dbReference type="SMART" id="SM00710">
    <property type="entry name" value="PbH1"/>
    <property type="match status" value="6"/>
</dbReference>
<dbReference type="Gene3D" id="2.160.20.10">
    <property type="entry name" value="Single-stranded right-handed beta-helix, Pectin lyase-like"/>
    <property type="match status" value="1"/>
</dbReference>
<dbReference type="InterPro" id="IPR006626">
    <property type="entry name" value="PbH1"/>
</dbReference>
<dbReference type="EMBL" id="JACXIZ010000035">
    <property type="protein sequence ID" value="MBD2847243.1"/>
    <property type="molecule type" value="Genomic_DNA"/>
</dbReference>